<dbReference type="KEGG" id="ppd:Ppro_2374"/>
<dbReference type="AlphaFoldDB" id="A1ARL0"/>
<proteinExistence type="predicted"/>
<name>A1ARL0_PELPD</name>
<reference evidence="1 2" key="1">
    <citation type="submission" date="2006-10" db="EMBL/GenBank/DDBJ databases">
        <title>Complete sequence of chromosome of Pelobacter propionicus DSM 2379.</title>
        <authorList>
            <consortium name="US DOE Joint Genome Institute"/>
            <person name="Copeland A."/>
            <person name="Lucas S."/>
            <person name="Lapidus A."/>
            <person name="Barry K."/>
            <person name="Detter J.C."/>
            <person name="Glavina del Rio T."/>
            <person name="Hammon N."/>
            <person name="Israni S."/>
            <person name="Dalin E."/>
            <person name="Tice H."/>
            <person name="Pitluck S."/>
            <person name="Saunders E."/>
            <person name="Brettin T."/>
            <person name="Bruce D."/>
            <person name="Han C."/>
            <person name="Tapia R."/>
            <person name="Schmutz J."/>
            <person name="Larimer F."/>
            <person name="Land M."/>
            <person name="Hauser L."/>
            <person name="Kyrpides N."/>
            <person name="Kim E."/>
            <person name="Lovley D."/>
            <person name="Richardson P."/>
        </authorList>
    </citation>
    <scope>NUCLEOTIDE SEQUENCE [LARGE SCALE GENOMIC DNA]</scope>
    <source>
        <strain evidence="2">DSM 2379 / NBRC 103807 / OttBd1</strain>
    </source>
</reference>
<organism evidence="1 2">
    <name type="scientific">Pelobacter propionicus (strain DSM 2379 / NBRC 103807 / OttBd1)</name>
    <dbReference type="NCBI Taxonomy" id="338966"/>
    <lineage>
        <taxon>Bacteria</taxon>
        <taxon>Pseudomonadati</taxon>
        <taxon>Thermodesulfobacteriota</taxon>
        <taxon>Desulfuromonadia</taxon>
        <taxon>Desulfuromonadales</taxon>
        <taxon>Desulfuromonadaceae</taxon>
        <taxon>Pelobacter</taxon>
    </lineage>
</organism>
<dbReference type="Proteomes" id="UP000006732">
    <property type="component" value="Chromosome"/>
</dbReference>
<evidence type="ECO:0000313" key="2">
    <source>
        <dbReference type="Proteomes" id="UP000006732"/>
    </source>
</evidence>
<dbReference type="HOGENOM" id="CLU_2555274_0_0_7"/>
<dbReference type="EMBL" id="CP000482">
    <property type="protein sequence ID" value="ABK99980.1"/>
    <property type="molecule type" value="Genomic_DNA"/>
</dbReference>
<gene>
    <name evidence="1" type="ordered locus">Ppro_2374</name>
</gene>
<evidence type="ECO:0000313" key="1">
    <source>
        <dbReference type="EMBL" id="ABK99980.1"/>
    </source>
</evidence>
<protein>
    <submittedName>
        <fullName evidence="1">Uncharacterized protein</fullName>
    </submittedName>
</protein>
<accession>A1ARL0</accession>
<sequence>MVIQIAFHPFTVDLLQMTAGDDSGGQGHGGAVLPFCFQYASSCVNLPLLLESDTETPHRIQSDVRLLPTFSKNIFRPESLPT</sequence>
<keyword evidence="2" id="KW-1185">Reference proteome</keyword>